<comment type="caution">
    <text evidence="2">The sequence shown here is derived from an EMBL/GenBank/DDBJ whole genome shotgun (WGS) entry which is preliminary data.</text>
</comment>
<feature type="non-terminal residue" evidence="2">
    <location>
        <position position="1"/>
    </location>
</feature>
<keyword evidence="3" id="KW-1185">Reference proteome</keyword>
<sequence>PPLSYSSSSTSSCSSDSGERRPGGGGGRDKGEGQGEPAGRCRNPGAKGTSGDRRNVPRAPATRGRTINRANRESDDDDDDSAPLASRVSSLAIKSAELQAITDVYVENIAFFDHRLALAHLKGVLHQRGIDLDLFRAEVLCKAARRHSGAEAAAAAAAAGRQKARKLESLLSMKWAEAAAAAAPPPAVRDRVEAEAGRTIGTQCLRGLHVNRRNRDRLPLSQLSGVGLFTGTFGGPQLPPRPQRRASCPGRILHP</sequence>
<evidence type="ECO:0000313" key="3">
    <source>
        <dbReference type="Proteomes" id="UP000673691"/>
    </source>
</evidence>
<proteinExistence type="predicted"/>
<feature type="region of interest" description="Disordered" evidence="1">
    <location>
        <begin position="1"/>
        <end position="83"/>
    </location>
</feature>
<dbReference type="EMBL" id="JAEFCI010011808">
    <property type="protein sequence ID" value="KAG5456397.1"/>
    <property type="molecule type" value="Genomic_DNA"/>
</dbReference>
<feature type="region of interest" description="Disordered" evidence="1">
    <location>
        <begin position="231"/>
        <end position="255"/>
    </location>
</feature>
<dbReference type="AlphaFoldDB" id="A0A8H8DFY0"/>
<organism evidence="2 3">
    <name type="scientific">Olpidium bornovanus</name>
    <dbReference type="NCBI Taxonomy" id="278681"/>
    <lineage>
        <taxon>Eukaryota</taxon>
        <taxon>Fungi</taxon>
        <taxon>Fungi incertae sedis</taxon>
        <taxon>Olpidiomycota</taxon>
        <taxon>Olpidiomycotina</taxon>
        <taxon>Olpidiomycetes</taxon>
        <taxon>Olpidiales</taxon>
        <taxon>Olpidiaceae</taxon>
        <taxon>Olpidium</taxon>
    </lineage>
</organism>
<feature type="compositionally biased region" description="Basic and acidic residues" evidence="1">
    <location>
        <begin position="17"/>
        <end position="33"/>
    </location>
</feature>
<feature type="non-terminal residue" evidence="2">
    <location>
        <position position="255"/>
    </location>
</feature>
<reference evidence="2 3" key="1">
    <citation type="journal article" name="Sci. Rep.">
        <title>Genome-scale phylogenetic analyses confirm Olpidium as the closest living zoosporic fungus to the non-flagellated, terrestrial fungi.</title>
        <authorList>
            <person name="Chang Y."/>
            <person name="Rochon D."/>
            <person name="Sekimoto S."/>
            <person name="Wang Y."/>
            <person name="Chovatia M."/>
            <person name="Sandor L."/>
            <person name="Salamov A."/>
            <person name="Grigoriev I.V."/>
            <person name="Stajich J.E."/>
            <person name="Spatafora J.W."/>
        </authorList>
    </citation>
    <scope>NUCLEOTIDE SEQUENCE [LARGE SCALE GENOMIC DNA]</scope>
    <source>
        <strain evidence="2">S191</strain>
    </source>
</reference>
<protein>
    <submittedName>
        <fullName evidence="2">Uncharacterized protein</fullName>
    </submittedName>
</protein>
<accession>A0A8H8DFY0</accession>
<gene>
    <name evidence="2" type="ORF">BJ554DRAFT_3872</name>
</gene>
<evidence type="ECO:0000313" key="2">
    <source>
        <dbReference type="EMBL" id="KAG5456397.1"/>
    </source>
</evidence>
<evidence type="ECO:0000256" key="1">
    <source>
        <dbReference type="SAM" id="MobiDB-lite"/>
    </source>
</evidence>
<dbReference type="Proteomes" id="UP000673691">
    <property type="component" value="Unassembled WGS sequence"/>
</dbReference>
<feature type="compositionally biased region" description="Low complexity" evidence="1">
    <location>
        <begin position="1"/>
        <end position="16"/>
    </location>
</feature>
<name>A0A8H8DFY0_9FUNG</name>